<evidence type="ECO:0000256" key="1">
    <source>
        <dbReference type="ARBA" id="ARBA00023125"/>
    </source>
</evidence>
<dbReference type="SUPFAM" id="SSF46785">
    <property type="entry name" value="Winged helix' DNA-binding domain"/>
    <property type="match status" value="1"/>
</dbReference>
<dbReference type="InterPro" id="IPR036390">
    <property type="entry name" value="WH_DNA-bd_sf"/>
</dbReference>
<dbReference type="PROSITE" id="PS51197">
    <property type="entry name" value="HTH_RRF2_2"/>
    <property type="match status" value="1"/>
</dbReference>
<organism evidence="2 3">
    <name type="scientific">Flavonifractor plautii</name>
    <name type="common">Fusobacterium plautii</name>
    <dbReference type="NCBI Taxonomy" id="292800"/>
    <lineage>
        <taxon>Bacteria</taxon>
        <taxon>Bacillati</taxon>
        <taxon>Bacillota</taxon>
        <taxon>Clostridia</taxon>
        <taxon>Eubacteriales</taxon>
        <taxon>Oscillospiraceae</taxon>
        <taxon>Flavonifractor</taxon>
    </lineage>
</organism>
<keyword evidence="1" id="KW-0238">DNA-binding</keyword>
<proteinExistence type="predicted"/>
<name>A0A174LEC5_FLAPL</name>
<dbReference type="EMBL" id="CYZT01000289">
    <property type="protein sequence ID" value="CUP22562.1"/>
    <property type="molecule type" value="Genomic_DNA"/>
</dbReference>
<dbReference type="PANTHER" id="PTHR33221:SF5">
    <property type="entry name" value="HTH-TYPE TRANSCRIPTIONAL REGULATOR ISCR"/>
    <property type="match status" value="1"/>
</dbReference>
<dbReference type="InterPro" id="IPR036388">
    <property type="entry name" value="WH-like_DNA-bd_sf"/>
</dbReference>
<dbReference type="GO" id="GO:0005829">
    <property type="term" value="C:cytosol"/>
    <property type="evidence" value="ECO:0007669"/>
    <property type="project" value="TreeGrafter"/>
</dbReference>
<evidence type="ECO:0000313" key="3">
    <source>
        <dbReference type="Proteomes" id="UP000095746"/>
    </source>
</evidence>
<protein>
    <submittedName>
        <fullName evidence="2">Cysteine metabolism repressor</fullName>
    </submittedName>
</protein>
<reference evidence="2 3" key="1">
    <citation type="submission" date="2015-09" db="EMBL/GenBank/DDBJ databases">
        <authorList>
            <consortium name="Pathogen Informatics"/>
        </authorList>
    </citation>
    <scope>NUCLEOTIDE SEQUENCE [LARGE SCALE GENOMIC DNA]</scope>
    <source>
        <strain evidence="2 3">2789STDY5608854</strain>
    </source>
</reference>
<dbReference type="Pfam" id="PF02082">
    <property type="entry name" value="Rrf2"/>
    <property type="match status" value="1"/>
</dbReference>
<dbReference type="InterPro" id="IPR000944">
    <property type="entry name" value="Tscrpt_reg_Rrf2"/>
</dbReference>
<sequence length="157" mass="17495">MVLYLSEKVGMCMKISTKGRYALRLMLDVALHSHGAAVPLRDVAQRQEISDKYLEQIVTHLSRAGLVRSVRGAGGGYLLTREPEEYTVGEILRVLEGNLAPVSCVDQDDTCRCNRADRCVTVEVWRDIQAAVSSVVDRLTLADLVRRYHEKCPGHNA</sequence>
<dbReference type="PANTHER" id="PTHR33221">
    <property type="entry name" value="WINGED HELIX-TURN-HELIX TRANSCRIPTIONAL REGULATOR, RRF2 FAMILY"/>
    <property type="match status" value="1"/>
</dbReference>
<dbReference type="AlphaFoldDB" id="A0A174LEC5"/>
<accession>A0A174LEC5</accession>
<evidence type="ECO:0000313" key="2">
    <source>
        <dbReference type="EMBL" id="CUP22562.1"/>
    </source>
</evidence>
<dbReference type="GO" id="GO:0003700">
    <property type="term" value="F:DNA-binding transcription factor activity"/>
    <property type="evidence" value="ECO:0007669"/>
    <property type="project" value="TreeGrafter"/>
</dbReference>
<dbReference type="NCBIfam" id="TIGR00738">
    <property type="entry name" value="rrf2_super"/>
    <property type="match status" value="1"/>
</dbReference>
<dbReference type="PROSITE" id="PS01332">
    <property type="entry name" value="HTH_RRF2_1"/>
    <property type="match status" value="1"/>
</dbReference>
<dbReference type="GO" id="GO:0003677">
    <property type="term" value="F:DNA binding"/>
    <property type="evidence" value="ECO:0007669"/>
    <property type="project" value="UniProtKB-KW"/>
</dbReference>
<gene>
    <name evidence="2" type="primary">cymR_2</name>
    <name evidence="2" type="ORF">ERS852411_02852</name>
</gene>
<dbReference type="Proteomes" id="UP000095746">
    <property type="component" value="Unassembled WGS sequence"/>
</dbReference>
<dbReference type="Gene3D" id="1.10.10.10">
    <property type="entry name" value="Winged helix-like DNA-binding domain superfamily/Winged helix DNA-binding domain"/>
    <property type="match status" value="1"/>
</dbReference>
<dbReference type="InterPro" id="IPR030489">
    <property type="entry name" value="TR_Rrf2-type_CS"/>
</dbReference>